<dbReference type="PANTHER" id="PTHR34109">
    <property type="entry name" value="BNAUNNG04460D PROTEIN-RELATED"/>
    <property type="match status" value="1"/>
</dbReference>
<feature type="domain" description="VOC" evidence="1">
    <location>
        <begin position="11"/>
        <end position="137"/>
    </location>
</feature>
<keyword evidence="3" id="KW-1185">Reference proteome</keyword>
<dbReference type="InterPro" id="IPR004360">
    <property type="entry name" value="Glyas_Fos-R_dOase_dom"/>
</dbReference>
<dbReference type="PANTHER" id="PTHR34109:SF1">
    <property type="entry name" value="VOC DOMAIN-CONTAINING PROTEIN"/>
    <property type="match status" value="1"/>
</dbReference>
<dbReference type="Pfam" id="PF00903">
    <property type="entry name" value="Glyoxalase"/>
    <property type="match status" value="1"/>
</dbReference>
<evidence type="ECO:0000313" key="3">
    <source>
        <dbReference type="Proteomes" id="UP000293342"/>
    </source>
</evidence>
<dbReference type="SUPFAM" id="SSF54593">
    <property type="entry name" value="Glyoxalase/Bleomycin resistance protein/Dihydroxybiphenyl dioxygenase"/>
    <property type="match status" value="1"/>
</dbReference>
<dbReference type="OrthoDB" id="9809391at2"/>
<dbReference type="Gene3D" id="3.30.720.110">
    <property type="match status" value="1"/>
</dbReference>
<protein>
    <submittedName>
        <fullName evidence="2">Glyoxalase</fullName>
    </submittedName>
</protein>
<organism evidence="2 3">
    <name type="scientific">Kribbella capetownensis</name>
    <dbReference type="NCBI Taxonomy" id="1572659"/>
    <lineage>
        <taxon>Bacteria</taxon>
        <taxon>Bacillati</taxon>
        <taxon>Actinomycetota</taxon>
        <taxon>Actinomycetes</taxon>
        <taxon>Propionibacteriales</taxon>
        <taxon>Kribbellaceae</taxon>
        <taxon>Kribbella</taxon>
    </lineage>
</organism>
<evidence type="ECO:0000313" key="2">
    <source>
        <dbReference type="EMBL" id="TCC50065.1"/>
    </source>
</evidence>
<dbReference type="AlphaFoldDB" id="A0A4R0K519"/>
<dbReference type="InterPro" id="IPR029068">
    <property type="entry name" value="Glyas_Bleomycin-R_OHBP_Dase"/>
</dbReference>
<name>A0A4R0K519_9ACTN</name>
<dbReference type="PROSITE" id="PS51819">
    <property type="entry name" value="VOC"/>
    <property type="match status" value="1"/>
</dbReference>
<dbReference type="RefSeq" id="WP_131514576.1">
    <property type="nucleotide sequence ID" value="NZ_SJKD01000003.1"/>
</dbReference>
<sequence length="143" mass="14967">MNTTTEQQKNVIGVWPGLHYKDGQAALKFLTEGLGFVLVASYPGAAEGSVLHAELSWPTGGGIMVGSSDAKSEPDEFTALADVPQSVYLVHEDPDSLIGRAIAAGAAVVRGLSDSDYGSRGFTVRDPEGNIWSVGTYAGEIPK</sequence>
<dbReference type="EMBL" id="SJKD01000003">
    <property type="protein sequence ID" value="TCC50065.1"/>
    <property type="molecule type" value="Genomic_DNA"/>
</dbReference>
<reference evidence="2 3" key="1">
    <citation type="submission" date="2019-02" db="EMBL/GenBank/DDBJ databases">
        <title>Kribbella capetownensis sp. nov. and Kribbella speibonae sp. nov., isolated from soil.</title>
        <authorList>
            <person name="Curtis S.M."/>
            <person name="Norton I."/>
            <person name="Everest G.J."/>
            <person name="Meyers P.R."/>
        </authorList>
    </citation>
    <scope>NUCLEOTIDE SEQUENCE [LARGE SCALE GENOMIC DNA]</scope>
    <source>
        <strain evidence="2 3">YM53</strain>
    </source>
</reference>
<proteinExistence type="predicted"/>
<evidence type="ECO:0000259" key="1">
    <source>
        <dbReference type="PROSITE" id="PS51819"/>
    </source>
</evidence>
<dbReference type="Proteomes" id="UP000293342">
    <property type="component" value="Unassembled WGS sequence"/>
</dbReference>
<gene>
    <name evidence="2" type="ORF">E0H75_17415</name>
</gene>
<dbReference type="InterPro" id="IPR037523">
    <property type="entry name" value="VOC_core"/>
</dbReference>
<accession>A0A4R0K519</accession>
<comment type="caution">
    <text evidence="2">The sequence shown here is derived from an EMBL/GenBank/DDBJ whole genome shotgun (WGS) entry which is preliminary data.</text>
</comment>
<dbReference type="Gene3D" id="3.30.720.120">
    <property type="match status" value="1"/>
</dbReference>